<evidence type="ECO:0000256" key="3">
    <source>
        <dbReference type="ARBA" id="ARBA00022496"/>
    </source>
</evidence>
<dbReference type="InterPro" id="IPR027417">
    <property type="entry name" value="P-loop_NTPase"/>
</dbReference>
<dbReference type="Proteomes" id="UP000660339">
    <property type="component" value="Unassembled WGS sequence"/>
</dbReference>
<evidence type="ECO:0000256" key="9">
    <source>
        <dbReference type="ARBA" id="ARBA00066388"/>
    </source>
</evidence>
<keyword evidence="8" id="KW-0472">Membrane</keyword>
<protein>
    <recommendedName>
        <fullName evidence="9">ABC-type quaternary amine transporter</fullName>
        <ecNumber evidence="9">7.6.2.9</ecNumber>
    </recommendedName>
</protein>
<keyword evidence="3" id="KW-0410">Iron transport</keyword>
<sequence>MTTAVNVEQSSRTGGAADQHAAVRAVGLTRRYPGAARPAVSDVGFTVGQGEVLALVGPSGCGKSTTLRMIAGLEPLDGGTLHLDGVDATGTRPEHRRIGWVPQSYGLFPHMSVADNVGYGLRARRVPADQRRTAVQEALRLARVTELADRSPSQLSGGQRQRVALARALATDPRVLLLDEPLAALDPQLRDELRAELAELLRTAGRATVLVTHDQHEALALADRIAILRDGRLVQCATPAEIWQDPADDFVAAFIARGNVLPAESAGDGSVLVADVWRLPLRELGGADTVRLDRELEVVLRPRDLVADEHGELTLMVRQCEYLGDVVRVHGEPFGGDVRLSVELPSSTAISDRITLRPSPGKVTVRNKRTAGGNR</sequence>
<dbReference type="Gene3D" id="3.40.50.300">
    <property type="entry name" value="P-loop containing nucleotide triphosphate hydrolases"/>
    <property type="match status" value="1"/>
</dbReference>
<dbReference type="GO" id="GO:0016020">
    <property type="term" value="C:membrane"/>
    <property type="evidence" value="ECO:0007669"/>
    <property type="project" value="InterPro"/>
</dbReference>
<dbReference type="AlphaFoldDB" id="A0A8J3LH34"/>
<dbReference type="InterPro" id="IPR015853">
    <property type="entry name" value="ABC_transpr_FbpC"/>
</dbReference>
<evidence type="ECO:0000256" key="6">
    <source>
        <dbReference type="ARBA" id="ARBA00023004"/>
    </source>
</evidence>
<evidence type="ECO:0000256" key="2">
    <source>
        <dbReference type="ARBA" id="ARBA00022475"/>
    </source>
</evidence>
<dbReference type="RefSeq" id="WP_203671933.1">
    <property type="nucleotide sequence ID" value="NZ_BONJ01000037.1"/>
</dbReference>
<dbReference type="EC" id="7.6.2.9" evidence="9"/>
<keyword evidence="12" id="KW-1185">Reference proteome</keyword>
<keyword evidence="7" id="KW-0406">Ion transport</keyword>
<organism evidence="11 12">
    <name type="scientific">Catellatospora methionotrophica</name>
    <dbReference type="NCBI Taxonomy" id="121620"/>
    <lineage>
        <taxon>Bacteria</taxon>
        <taxon>Bacillati</taxon>
        <taxon>Actinomycetota</taxon>
        <taxon>Actinomycetes</taxon>
        <taxon>Micromonosporales</taxon>
        <taxon>Micromonosporaceae</taxon>
        <taxon>Catellatospora</taxon>
    </lineage>
</organism>
<dbReference type="FunFam" id="3.40.50.300:FF:000425">
    <property type="entry name" value="Probable ABC transporter, ATP-binding subunit"/>
    <property type="match status" value="1"/>
</dbReference>
<reference evidence="11" key="1">
    <citation type="submission" date="2021-01" db="EMBL/GenBank/DDBJ databases">
        <title>Whole genome shotgun sequence of Catellatospora methionotrophica NBRC 14553.</title>
        <authorList>
            <person name="Komaki H."/>
            <person name="Tamura T."/>
        </authorList>
    </citation>
    <scope>NUCLEOTIDE SEQUENCE</scope>
    <source>
        <strain evidence="11">NBRC 14553</strain>
    </source>
</reference>
<dbReference type="Pfam" id="PF00005">
    <property type="entry name" value="ABC_tran"/>
    <property type="match status" value="1"/>
</dbReference>
<dbReference type="InterPro" id="IPR003593">
    <property type="entry name" value="AAA+_ATPase"/>
</dbReference>
<name>A0A8J3LH34_9ACTN</name>
<dbReference type="SUPFAM" id="SSF50331">
    <property type="entry name" value="MOP-like"/>
    <property type="match status" value="1"/>
</dbReference>
<dbReference type="GO" id="GO:0016887">
    <property type="term" value="F:ATP hydrolysis activity"/>
    <property type="evidence" value="ECO:0007669"/>
    <property type="project" value="InterPro"/>
</dbReference>
<feature type="domain" description="ABC transporter" evidence="10">
    <location>
        <begin position="23"/>
        <end position="255"/>
    </location>
</feature>
<dbReference type="InterPro" id="IPR050093">
    <property type="entry name" value="ABC_SmlMolc_Importer"/>
</dbReference>
<dbReference type="CDD" id="cd03259">
    <property type="entry name" value="ABC_Carb_Solutes_like"/>
    <property type="match status" value="1"/>
</dbReference>
<dbReference type="SUPFAM" id="SSF52540">
    <property type="entry name" value="P-loop containing nucleoside triphosphate hydrolases"/>
    <property type="match status" value="1"/>
</dbReference>
<accession>A0A8J3LH34</accession>
<evidence type="ECO:0000313" key="11">
    <source>
        <dbReference type="EMBL" id="GIG18155.1"/>
    </source>
</evidence>
<dbReference type="PANTHER" id="PTHR42781">
    <property type="entry name" value="SPERMIDINE/PUTRESCINE IMPORT ATP-BINDING PROTEIN POTA"/>
    <property type="match status" value="1"/>
</dbReference>
<keyword evidence="6" id="KW-0408">Iron</keyword>
<dbReference type="PANTHER" id="PTHR42781:SF4">
    <property type="entry name" value="SPERMIDINE_PUTRESCINE IMPORT ATP-BINDING PROTEIN POTA"/>
    <property type="match status" value="1"/>
</dbReference>
<dbReference type="InterPro" id="IPR017871">
    <property type="entry name" value="ABC_transporter-like_CS"/>
</dbReference>
<dbReference type="PROSITE" id="PS00211">
    <property type="entry name" value="ABC_TRANSPORTER_1"/>
    <property type="match status" value="1"/>
</dbReference>
<keyword evidence="1" id="KW-0813">Transport</keyword>
<evidence type="ECO:0000256" key="5">
    <source>
        <dbReference type="ARBA" id="ARBA00022840"/>
    </source>
</evidence>
<keyword evidence="4" id="KW-0547">Nucleotide-binding</keyword>
<comment type="caution">
    <text evidence="11">The sequence shown here is derived from an EMBL/GenBank/DDBJ whole genome shotgun (WGS) entry which is preliminary data.</text>
</comment>
<keyword evidence="5" id="KW-0067">ATP-binding</keyword>
<evidence type="ECO:0000256" key="1">
    <source>
        <dbReference type="ARBA" id="ARBA00022448"/>
    </source>
</evidence>
<dbReference type="GO" id="GO:0015408">
    <property type="term" value="F:ABC-type ferric iron transporter activity"/>
    <property type="evidence" value="ECO:0007669"/>
    <property type="project" value="InterPro"/>
</dbReference>
<evidence type="ECO:0000259" key="10">
    <source>
        <dbReference type="PROSITE" id="PS50893"/>
    </source>
</evidence>
<evidence type="ECO:0000256" key="7">
    <source>
        <dbReference type="ARBA" id="ARBA00023065"/>
    </source>
</evidence>
<dbReference type="InterPro" id="IPR003439">
    <property type="entry name" value="ABC_transporter-like_ATP-bd"/>
</dbReference>
<dbReference type="SMART" id="SM00382">
    <property type="entry name" value="AAA"/>
    <property type="match status" value="1"/>
</dbReference>
<evidence type="ECO:0000256" key="4">
    <source>
        <dbReference type="ARBA" id="ARBA00022741"/>
    </source>
</evidence>
<dbReference type="EMBL" id="BONJ01000037">
    <property type="protein sequence ID" value="GIG18155.1"/>
    <property type="molecule type" value="Genomic_DNA"/>
</dbReference>
<dbReference type="PROSITE" id="PS50893">
    <property type="entry name" value="ABC_TRANSPORTER_2"/>
    <property type="match status" value="1"/>
</dbReference>
<dbReference type="GO" id="GO:0015418">
    <property type="term" value="F:ABC-type quaternary ammonium compound transporting activity"/>
    <property type="evidence" value="ECO:0007669"/>
    <property type="project" value="UniProtKB-EC"/>
</dbReference>
<evidence type="ECO:0000256" key="8">
    <source>
        <dbReference type="ARBA" id="ARBA00023136"/>
    </source>
</evidence>
<gene>
    <name evidence="11" type="ORF">Cme02nite_64870</name>
</gene>
<proteinExistence type="predicted"/>
<dbReference type="InterPro" id="IPR008995">
    <property type="entry name" value="Mo/tungstate-bd_C_term_dom"/>
</dbReference>
<dbReference type="GO" id="GO:0005524">
    <property type="term" value="F:ATP binding"/>
    <property type="evidence" value="ECO:0007669"/>
    <property type="project" value="UniProtKB-KW"/>
</dbReference>
<keyword evidence="2" id="KW-1003">Cell membrane</keyword>
<evidence type="ECO:0000313" key="12">
    <source>
        <dbReference type="Proteomes" id="UP000660339"/>
    </source>
</evidence>